<evidence type="ECO:0000313" key="3">
    <source>
        <dbReference type="Proteomes" id="UP000244174"/>
    </source>
</evidence>
<dbReference type="RefSeq" id="WP_108173154.1">
    <property type="nucleotide sequence ID" value="NZ_QBKQ01000005.1"/>
</dbReference>
<accession>A0A2T6ACF3</accession>
<dbReference type="EMBL" id="QBKQ01000005">
    <property type="protein sequence ID" value="PTX41489.1"/>
    <property type="molecule type" value="Genomic_DNA"/>
</dbReference>
<dbReference type="AlphaFoldDB" id="A0A2T6ACF3"/>
<sequence>MFGLFKKKSKVEKLQIEYKKLLEEAHRLSTSNRSLSDEKAYEANEILKEIDKIKEQEKNAK</sequence>
<dbReference type="Proteomes" id="UP000244174">
    <property type="component" value="Unassembled WGS sequence"/>
</dbReference>
<gene>
    <name evidence="2" type="ORF">C8P64_3289</name>
</gene>
<evidence type="ECO:0008006" key="4">
    <source>
        <dbReference type="Google" id="ProtNLM"/>
    </source>
</evidence>
<dbReference type="InterPro" id="IPR045493">
    <property type="entry name" value="DUF6435"/>
</dbReference>
<keyword evidence="1" id="KW-0175">Coiled coil</keyword>
<proteinExistence type="predicted"/>
<keyword evidence="3" id="KW-1185">Reference proteome</keyword>
<dbReference type="NCBIfam" id="NF033487">
    <property type="entry name" value="Lacal_2735_fam"/>
    <property type="match status" value="1"/>
</dbReference>
<protein>
    <recommendedName>
        <fullName evidence="4">Lacal_2735 family protein</fullName>
    </recommendedName>
</protein>
<comment type="caution">
    <text evidence="2">The sequence shown here is derived from an EMBL/GenBank/DDBJ whole genome shotgun (WGS) entry which is preliminary data.</text>
</comment>
<evidence type="ECO:0000256" key="1">
    <source>
        <dbReference type="SAM" id="Coils"/>
    </source>
</evidence>
<dbReference type="OrthoDB" id="1123018at2"/>
<name>A0A2T6ACF3_9FLAO</name>
<reference evidence="2 3" key="1">
    <citation type="submission" date="2018-04" db="EMBL/GenBank/DDBJ databases">
        <title>Genomic Encyclopedia of Archaeal and Bacterial Type Strains, Phase II (KMG-II): from individual species to whole genera.</title>
        <authorList>
            <person name="Goeker M."/>
        </authorList>
    </citation>
    <scope>NUCLEOTIDE SEQUENCE [LARGE SCALE GENOMIC DNA]</scope>
    <source>
        <strain evidence="2 3">DSM 23082</strain>
    </source>
</reference>
<feature type="coiled-coil region" evidence="1">
    <location>
        <begin position="4"/>
        <end position="38"/>
    </location>
</feature>
<evidence type="ECO:0000313" key="2">
    <source>
        <dbReference type="EMBL" id="PTX41489.1"/>
    </source>
</evidence>
<dbReference type="Pfam" id="PF20027">
    <property type="entry name" value="DUF6435"/>
    <property type="match status" value="1"/>
</dbReference>
<organism evidence="2 3">
    <name type="scientific">Christiangramia gaetbulicola</name>
    <dbReference type="NCBI Taxonomy" id="703340"/>
    <lineage>
        <taxon>Bacteria</taxon>
        <taxon>Pseudomonadati</taxon>
        <taxon>Bacteroidota</taxon>
        <taxon>Flavobacteriia</taxon>
        <taxon>Flavobacteriales</taxon>
        <taxon>Flavobacteriaceae</taxon>
        <taxon>Christiangramia</taxon>
    </lineage>
</organism>